<keyword evidence="7 13" id="KW-0812">Transmembrane</keyword>
<dbReference type="OrthoDB" id="310870at2759"/>
<dbReference type="PDB" id="8SRF">
    <property type="method" value="EM"/>
    <property type="resolution" value="2.52 A"/>
    <property type="chains" value="A/B/C/D=1-1494"/>
</dbReference>
<feature type="binding site" evidence="17 24">
    <location>
        <position position="1321"/>
    </location>
    <ligand>
        <name>AMP</name>
        <dbReference type="ChEBI" id="CHEBI:456215"/>
    </ligand>
</feature>
<dbReference type="InterPro" id="IPR050927">
    <property type="entry name" value="TRPM"/>
</dbReference>
<dbReference type="Gene3D" id="3.90.79.10">
    <property type="entry name" value="Nucleoside Triphosphate Pyrophosphohydrolase"/>
    <property type="match status" value="1"/>
</dbReference>
<evidence type="ECO:0007829" key="26">
    <source>
        <dbReference type="PDB" id="8SRH"/>
    </source>
</evidence>
<dbReference type="Gene3D" id="1.20.120.350">
    <property type="entry name" value="Voltage-gated potassium channels. Chain C"/>
    <property type="match status" value="1"/>
</dbReference>
<evidence type="ECO:0000256" key="4">
    <source>
        <dbReference type="ARBA" id="ARBA00022475"/>
    </source>
</evidence>
<feature type="transmembrane region" description="Helical" evidence="13">
    <location>
        <begin position="1016"/>
        <end position="1037"/>
    </location>
</feature>
<feature type="binding site" evidence="23 25">
    <location>
        <position position="1390"/>
    </location>
    <ligand>
        <name>Mg(2+)</name>
        <dbReference type="ChEBI" id="CHEBI:18420"/>
        <label>6</label>
    </ligand>
</feature>
<feature type="disulfide bond" evidence="17 18">
    <location>
        <begin position="997"/>
        <end position="1006"/>
    </location>
</feature>
<feature type="binding site" evidence="20 21">
    <location>
        <position position="623"/>
    </location>
    <ligand>
        <name>Ca(2+)</name>
        <dbReference type="ChEBI" id="CHEBI:29108"/>
        <label>2</label>
    </ligand>
</feature>
<keyword evidence="10" id="KW-0406">Ion transport</keyword>
<evidence type="ECO:0000256" key="13">
    <source>
        <dbReference type="SAM" id="Phobius"/>
    </source>
</evidence>
<gene>
    <name evidence="15" type="ORF">PTSG_05449</name>
</gene>
<feature type="binding site" evidence="20 21">
    <location>
        <position position="869"/>
    </location>
    <ligand>
        <name>Ca(2+)</name>
        <dbReference type="ChEBI" id="CHEBI:29108"/>
        <label>3</label>
    </ligand>
</feature>
<dbReference type="PROSITE" id="PS51462">
    <property type="entry name" value="NUDIX"/>
    <property type="match status" value="1"/>
</dbReference>
<feature type="binding site" evidence="17 24">
    <location>
        <position position="1390"/>
    </location>
    <ligand>
        <name>Mg(2+)</name>
        <dbReference type="ChEBI" id="CHEBI:18420"/>
        <label>7</label>
    </ligand>
</feature>
<keyword evidence="6" id="KW-0107">Calcium channel</keyword>
<evidence type="ECO:0007829" key="18">
    <source>
        <dbReference type="PDB" id="8SR8"/>
    </source>
</evidence>
<evidence type="ECO:0000313" key="16">
    <source>
        <dbReference type="Proteomes" id="UP000007799"/>
    </source>
</evidence>
<feature type="binding site" evidence="17 19">
    <location>
        <position position="869"/>
    </location>
    <ligand>
        <name>Mg(2+)</name>
        <dbReference type="ChEBI" id="CHEBI:18420"/>
        <label>3</label>
    </ligand>
</feature>
<keyword evidence="17 18" id="KW-0002">3D-structure</keyword>
<dbReference type="eggNOG" id="KOG3614">
    <property type="taxonomic scope" value="Eukaryota"/>
</dbReference>
<keyword evidence="12" id="KW-0407">Ion channel</keyword>
<evidence type="ECO:0000256" key="9">
    <source>
        <dbReference type="ARBA" id="ARBA00022989"/>
    </source>
</evidence>
<organism evidence="16">
    <name type="scientific">Salpingoeca rosetta (strain ATCC 50818 / BSB-021)</name>
    <dbReference type="NCBI Taxonomy" id="946362"/>
    <lineage>
        <taxon>Eukaryota</taxon>
        <taxon>Choanoflagellata</taxon>
        <taxon>Craspedida</taxon>
        <taxon>Salpingoecidae</taxon>
        <taxon>Salpingoeca</taxon>
    </lineage>
</organism>
<evidence type="ECO:0000256" key="2">
    <source>
        <dbReference type="ARBA" id="ARBA00009501"/>
    </source>
</evidence>
<evidence type="ECO:0000256" key="10">
    <source>
        <dbReference type="ARBA" id="ARBA00023065"/>
    </source>
</evidence>
<evidence type="ECO:0007829" key="27">
    <source>
        <dbReference type="PDB" id="8SRK"/>
    </source>
</evidence>
<dbReference type="PDB" id="8SRD">
    <property type="method" value="EM"/>
    <property type="resolution" value="2.91 A"/>
    <property type="chains" value="A/B/C/D=1-1494"/>
</dbReference>
<accession>F2UB89</accession>
<dbReference type="EMDB" id="EMD-40722"/>
<reference evidence="15" key="1">
    <citation type="submission" date="2009-08" db="EMBL/GenBank/DDBJ databases">
        <title>Annotation of Salpingoeca rosetta.</title>
        <authorList>
            <consortium name="The Broad Institute Genome Sequencing Platform"/>
            <person name="Russ C."/>
            <person name="Cuomo C."/>
            <person name="Burger G."/>
            <person name="Gray M.W."/>
            <person name="Holland P.W.H."/>
            <person name="King N."/>
            <person name="Lang F.B.F."/>
            <person name="Roger A.J."/>
            <person name="Ruiz-Trillo I."/>
            <person name="Young S.K."/>
            <person name="Zeng Q."/>
            <person name="Gargeya S."/>
            <person name="Alvarado L."/>
            <person name="Berlin A."/>
            <person name="Chapman S.B."/>
            <person name="Chen Z."/>
            <person name="Freedman E."/>
            <person name="Gellesch M."/>
            <person name="Goldberg J."/>
            <person name="Griggs A."/>
            <person name="Gujja S."/>
            <person name="Heilman E."/>
            <person name="Heiman D."/>
            <person name="Howarth C."/>
            <person name="Mehta T."/>
            <person name="Neiman D."/>
            <person name="Pearson M."/>
            <person name="Roberts A."/>
            <person name="Saif S."/>
            <person name="Shea T."/>
            <person name="Shenoy N."/>
            <person name="Sisk P."/>
            <person name="Stolte C."/>
            <person name="Sykes S."/>
            <person name="White J."/>
            <person name="Yandava C."/>
            <person name="Haas B."/>
            <person name="Nusbaum C."/>
            <person name="Birren B."/>
        </authorList>
    </citation>
    <scope>NUCLEOTIDE SEQUENCE [LARGE SCALE GENOMIC DNA]</scope>
    <source>
        <strain evidence="15">ATCC 50818</strain>
    </source>
</reference>
<dbReference type="Gene3D" id="3.40.50.450">
    <property type="match status" value="1"/>
</dbReference>
<evidence type="ECO:0000256" key="3">
    <source>
        <dbReference type="ARBA" id="ARBA00022448"/>
    </source>
</evidence>
<dbReference type="PANTHER" id="PTHR13800:SF1">
    <property type="entry name" value="TRANSIENT RECEPTOR POTENTIAL CATION CHANNEL TRPM"/>
    <property type="match status" value="1"/>
</dbReference>
<dbReference type="CDD" id="cd03670">
    <property type="entry name" value="NUDIX_ADPRase_Nudt9"/>
    <property type="match status" value="1"/>
</dbReference>
<feature type="binding site" evidence="22">
    <location>
        <position position="1386"/>
    </location>
    <ligand>
        <name>Mg(2+)</name>
        <dbReference type="ChEBI" id="CHEBI:18420"/>
        <label>8</label>
    </ligand>
</feature>
<feature type="binding site" evidence="17 24">
    <location>
        <position position="1264"/>
    </location>
    <ligand>
        <name>AMP</name>
        <dbReference type="ChEBI" id="CHEBI:456215"/>
    </ligand>
</feature>
<evidence type="ECO:0000256" key="7">
    <source>
        <dbReference type="ARBA" id="ARBA00022692"/>
    </source>
</evidence>
<dbReference type="InterPro" id="IPR005821">
    <property type="entry name" value="Ion_trans_dom"/>
</dbReference>
<dbReference type="PDB" id="8SRA">
    <property type="method" value="EM"/>
    <property type="resolution" value="2.93 A"/>
    <property type="chains" value="A/B/C/D=1-1494"/>
</dbReference>
<dbReference type="eggNOG" id="KOG4195">
    <property type="taxonomic scope" value="Eukaryota"/>
</dbReference>
<keyword evidence="3" id="KW-0813">Transport</keyword>
<feature type="binding site" evidence="27">
    <location>
        <position position="869"/>
    </location>
    <ligand>
        <name>Ca(2+)</name>
        <dbReference type="ChEBI" id="CHEBI:29108"/>
        <label>4</label>
    </ligand>
</feature>
<evidence type="ECO:0007829" key="17">
    <source>
        <dbReference type="PDB" id="8SR7"/>
    </source>
</evidence>
<dbReference type="EMDB" id="EMD-40724"/>
<feature type="binding site" evidence="17 23">
    <location>
        <position position="623"/>
    </location>
    <ligand>
        <name>Mg(2+)</name>
        <dbReference type="ChEBI" id="CHEBI:18420"/>
        <label>2</label>
    </ligand>
</feature>
<feature type="binding site" evidence="26">
    <location>
        <position position="872"/>
    </location>
    <ligand>
        <name>Mg(2+)</name>
        <dbReference type="ChEBI" id="CHEBI:18420"/>
        <label>4</label>
    </ligand>
</feature>
<feature type="binding site" evidence="17 19">
    <location>
        <position position="850"/>
    </location>
    <ligand>
        <name>Mg(2+)</name>
        <dbReference type="ChEBI" id="CHEBI:18420"/>
        <label>3</label>
    </ligand>
</feature>
<evidence type="ECO:0000259" key="14">
    <source>
        <dbReference type="PROSITE" id="PS51462"/>
    </source>
</evidence>
<dbReference type="EMDB" id="EMD-40733"/>
<feature type="binding site" evidence="20 21">
    <location>
        <position position="1114"/>
    </location>
    <ligand>
        <name>Ca(2+)</name>
        <dbReference type="ChEBI" id="CHEBI:29108"/>
        <label>2</label>
    </ligand>
</feature>
<feature type="binding site" evidence="20 21">
    <location>
        <position position="853"/>
    </location>
    <ligand>
        <name>Ca(2+)</name>
        <dbReference type="ChEBI" id="CHEBI:29108"/>
        <label>3</label>
    </ligand>
</feature>
<dbReference type="InterPro" id="IPR027359">
    <property type="entry name" value="Volt_channel_dom_sf"/>
</dbReference>
<feature type="transmembrane region" description="Helical" evidence="13">
    <location>
        <begin position="941"/>
        <end position="960"/>
    </location>
</feature>
<dbReference type="Pfam" id="PF25969">
    <property type="entry name" value="NUDT9_N"/>
    <property type="match status" value="1"/>
</dbReference>
<feature type="binding site" evidence="17 23">
    <location>
        <position position="1114"/>
    </location>
    <ligand>
        <name>Mg(2+)</name>
        <dbReference type="ChEBI" id="CHEBI:18420"/>
        <label>2</label>
    </ligand>
</feature>
<feature type="binding site" evidence="17 24">
    <location>
        <position position="1326"/>
    </location>
    <ligand>
        <name>AMP</name>
        <dbReference type="ChEBI" id="CHEBI:456215"/>
    </ligand>
</feature>
<feature type="domain" description="Nudix hydrolase" evidence="14">
    <location>
        <begin position="1336"/>
        <end position="1489"/>
    </location>
</feature>
<dbReference type="Pfam" id="PF00520">
    <property type="entry name" value="Ion_trans"/>
    <property type="match status" value="1"/>
</dbReference>
<dbReference type="PDB" id="8SRH">
    <property type="method" value="EM"/>
    <property type="resolution" value="3.79 A"/>
    <property type="chains" value="A/B/C/D=1-1494"/>
</dbReference>
<evidence type="ECO:0007829" key="23">
    <source>
        <dbReference type="PDB" id="8SRE"/>
    </source>
</evidence>
<feature type="binding site" evidence="23 25">
    <location>
        <position position="1370"/>
    </location>
    <ligand>
        <name>Mg(2+)</name>
        <dbReference type="ChEBI" id="CHEBI:18420"/>
        <label>6</label>
    </ligand>
</feature>
<dbReference type="Pfam" id="PF25508">
    <property type="entry name" value="TRPM2"/>
    <property type="match status" value="1"/>
</dbReference>
<keyword evidence="11 13" id="KW-0472">Membrane</keyword>
<feature type="binding site" evidence="24 25">
    <location>
        <position position="853"/>
    </location>
    <ligand>
        <name>Mg(2+)</name>
        <dbReference type="ChEBI" id="CHEBI:18420"/>
        <label>3</label>
    </ligand>
</feature>
<evidence type="ECO:0000256" key="5">
    <source>
        <dbReference type="ARBA" id="ARBA00022568"/>
    </source>
</evidence>
<evidence type="ECO:0007829" key="24">
    <source>
        <dbReference type="PDB" id="8SRF"/>
    </source>
</evidence>
<feature type="binding site" evidence="21">
    <location>
        <position position="1370"/>
    </location>
    <ligand>
        <name>Ca(2+)</name>
        <dbReference type="ChEBI" id="CHEBI:29108"/>
        <label>5</label>
    </ligand>
</feature>
<feature type="transmembrane region" description="Helical" evidence="13">
    <location>
        <begin position="902"/>
        <end position="920"/>
    </location>
</feature>
<keyword evidence="17 19" id="KW-0479">Metal-binding</keyword>
<feature type="binding site" evidence="27">
    <location>
        <position position="872"/>
    </location>
    <ligand>
        <name>Ca(2+)</name>
        <dbReference type="ChEBI" id="CHEBI:29108"/>
        <label>4</label>
    </ligand>
</feature>
<feature type="binding site" evidence="23 24">
    <location>
        <position position="1459"/>
    </location>
    <ligand>
        <name>Mg(2+)</name>
        <dbReference type="ChEBI" id="CHEBI:18420"/>
        <label>9</label>
    </ligand>
</feature>
<feature type="transmembrane region" description="Helical" evidence="13">
    <location>
        <begin position="803"/>
        <end position="825"/>
    </location>
</feature>
<evidence type="ECO:0000256" key="11">
    <source>
        <dbReference type="ARBA" id="ARBA00023136"/>
    </source>
</evidence>
<keyword evidence="5" id="KW-0109">Calcium transport</keyword>
<protein>
    <submittedName>
        <fullName evidence="15">Nudt9 protein</fullName>
    </submittedName>
</protein>
<dbReference type="PDB" id="8SR7">
    <property type="method" value="EM"/>
    <property type="resolution" value="1.97 A"/>
    <property type="chains" value="A/B/C/D=1-1494"/>
</dbReference>
<dbReference type="EMDB" id="EMD-40729"/>
<feature type="binding site" evidence="20 21">
    <location>
        <position position="621"/>
    </location>
    <ligand>
        <name>Ca(2+)</name>
        <dbReference type="ChEBI" id="CHEBI:29108"/>
        <label>2</label>
    </ligand>
</feature>
<dbReference type="PDB" id="8SRE">
    <property type="method" value="EM"/>
    <property type="resolution" value="2.52 A"/>
    <property type="chains" value="A/B/C/D=1-1494"/>
</dbReference>
<dbReference type="EMDB" id="EMD-40734"/>
<feature type="binding site" evidence="19">
    <location>
        <position position="620"/>
    </location>
    <ligand>
        <name>Mg(2+)</name>
        <dbReference type="ChEBI" id="CHEBI:18420"/>
        <label>1</label>
    </ligand>
</feature>
<feature type="binding site" evidence="24">
    <location>
        <position position="1460"/>
    </location>
    <ligand>
        <name>Mg(2+)</name>
        <dbReference type="ChEBI" id="CHEBI:18420"/>
        <label>9</label>
    </ligand>
</feature>
<dbReference type="RefSeq" id="XP_004993318.1">
    <property type="nucleotide sequence ID" value="XM_004993261.1"/>
</dbReference>
<feature type="transmembrane region" description="Helical" evidence="13">
    <location>
        <begin position="1068"/>
        <end position="1087"/>
    </location>
</feature>
<evidence type="ECO:0000313" key="15">
    <source>
        <dbReference type="EMBL" id="EGD73755.1"/>
    </source>
</evidence>
<feature type="transmembrane region" description="Helical" evidence="13">
    <location>
        <begin position="868"/>
        <end position="887"/>
    </location>
</feature>
<feature type="binding site" evidence="22">
    <location>
        <position position="1390"/>
    </location>
    <ligand>
        <name>Mg(2+)</name>
        <dbReference type="ChEBI" id="CHEBI:18420"/>
        <label>10</label>
    </ligand>
</feature>
<comment type="similarity">
    <text evidence="2">Belongs to the transient receptor (TC 1.A.4) family. LTrpC subfamily. TRPM2 sub-subfamily.</text>
</comment>
<feature type="binding site" evidence="27">
    <location>
        <position position="623"/>
    </location>
    <ligand>
        <name>Ca(2+)</name>
        <dbReference type="ChEBI" id="CHEBI:29108"/>
        <label>1</label>
    </ligand>
</feature>
<feature type="binding site" evidence="20 21">
    <location>
        <position position="872"/>
    </location>
    <ligand>
        <name>Ca(2+)</name>
        <dbReference type="ChEBI" id="CHEBI:29108"/>
        <label>3</label>
    </ligand>
</feature>
<dbReference type="GO" id="GO:0005262">
    <property type="term" value="F:calcium channel activity"/>
    <property type="evidence" value="ECO:0007669"/>
    <property type="project" value="UniProtKB-KW"/>
</dbReference>
<feature type="binding site" evidence="23 24">
    <location>
        <position position="1386"/>
    </location>
    <ligand>
        <name>Mg(2+)</name>
        <dbReference type="ChEBI" id="CHEBI:18420"/>
        <label>9</label>
    </ligand>
</feature>
<dbReference type="InterPro" id="IPR041491">
    <property type="entry name" value="TRPM_SLOG"/>
</dbReference>
<dbReference type="EMDB" id="EMD-40726"/>
<feature type="transmembrane region" description="Helical" evidence="13">
    <location>
        <begin position="831"/>
        <end position="848"/>
    </location>
</feature>
<evidence type="ECO:0000256" key="8">
    <source>
        <dbReference type="ARBA" id="ARBA00022837"/>
    </source>
</evidence>
<dbReference type="Proteomes" id="UP000007799">
    <property type="component" value="Unassembled WGS sequence"/>
</dbReference>
<proteinExistence type="evidence at protein level"/>
<dbReference type="STRING" id="946362.F2UB89"/>
<dbReference type="EMDB" id="EMD-40727"/>
<dbReference type="InterPro" id="IPR000086">
    <property type="entry name" value="NUDIX_hydrolase_dom"/>
</dbReference>
<keyword evidence="8 20" id="KW-0106">Calcium</keyword>
<reference evidence="17 18" key="2">
    <citation type="journal article" date="2024" name="Nat. Struct. Mol. Biol.">
        <title>Coupling enzymatic activity and gating in an ancient TRPM chanzyme and its molecular evolution.</title>
        <authorList>
            <person name="Huang Y."/>
            <person name="Kumar S."/>
            <person name="Lee J."/>
            <person name="Lu W."/>
            <person name="Du J."/>
        </authorList>
    </citation>
    <scope>STRUCTURE BY ELECTRON MICROSCOPY (1.97 ANGSTROMS)</scope>
    <scope>DISULFIDE BONDS</scope>
</reference>
<dbReference type="EMDB" id="EMD-40723"/>
<dbReference type="GO" id="GO:0005886">
    <property type="term" value="C:plasma membrane"/>
    <property type="evidence" value="ECO:0007669"/>
    <property type="project" value="UniProtKB-SubCell"/>
</dbReference>
<feature type="binding site" evidence="21">
    <location>
        <position position="1460"/>
    </location>
    <ligand>
        <name>Ca(2+)</name>
        <dbReference type="ChEBI" id="CHEBI:29108"/>
        <label>6</label>
    </ligand>
</feature>
<sequence length="1494" mass="168046">MQRARPGELVEVIMFRPTGKARVSNLDESMAMEFTDLRTRAMSSAAMIRQSVAAKTLLIENEDGKGSTRMEVQDFMKRFHMHASEDDKTGSPSTAWGTLRFPTKEATAPYLRLSVNDDPEDALLFVKAMLAQKYGETYDRPSLILSVTGGARNFTLPPRLETAIAKGLRLAAQRTNAWVVTGGTNTGVMKLTGQIMEALSKTQSHFIPPTIGIATYGVIIGGDDMTRGEPPKIGLEYEMHKKDPPKTTPLDDNHNLFLLVDDGSTNKFGKEIKFRAAFENAAGQAFAAPVVTIVVQGGPGTLGTALQAVRQGTPIVVVDGSGLAADVLAYAYNFMHNPLTRFKSYTIDDLRQKVAQTFNPKSSQQLTNLLDSALECVQDPNLVVVYSLQESGIDEFDDCILKAIFSSQGKLGNKLKQAMYFDQLDVAKRALSEASKNGQHNEIAACINDNLMAAMMHNKPHFVELYLGFDAKIYELKPSEEVAKTNITALDELPSFALAIEELYKREAKKPHSHVQRLVSLSNTDVLGRHYRVSTQRGDGTTRRIGRDLANTRAYNVLRMDQIFARLVSKDFSVNRDFTIYDSKYDKVPGIQFRRTAQASHMLFLWAICLDRFRMARHFWLIGDQSIINALVASRILERLSTHRALQGPHLAEERAKMQHNAKKFEELAVGVLGECHGSDSHMASEMLHSKNDMFNKKNAINIAYDAKSLAFLSHPATQSVINADWYGHLKSVTSFWAVLFAFFFPFFVLPFINFSEDHAEQQVEAPRDFFTDAPRSSHSANSTTSGAHRLRRKFAKFYSAPYTRFISDLLSHFVLCVVTSYFVLDKLEDTISAIEWILLVWFVALLLEELRQMIFCDGIAEYISDTWNRLDLIMITLFFVGFFTHASDPSNQDSKVVSKGIHAFLVVVLWLRFMRYYALSKNLGPKLIMMMEMMKDVSTFVFLLLIFLIGYGVAAQSLLSPDEDFSSRTFIGVLFRPYFQIYGELFLDDLNSEANCLGDTPFTECSRETVRMVPFFLAVYILGSNVLLVNLLIAMFNDTYMKVQEAAEDLWRKQNYELCAEYKDRPFLPAPFILLAHVHMLFMRLLRLCGVHTQEHEKIQDDETKRKITTFEELNTDKFLRRWERERQEMLEARVKMTNDNVVQAMGMMDQLLEHMISFRFSLDQQATKIKQEIRDDGLPSTEPTGLVSRTPSQPINRLNSAVAVHGHTAEAAEWYVPPEEYPKSGGVKRYLIDASMVPLSIMCPSYDPVEYTHPSVAAQPVWADPADPRKIKFNVKDEVNGKVVDRTSCHPSGISIDSNTGRPINPWGRTGMTGRGLLGKWGVNQAADTVVTRWKRSPDGSILERDGKKVLEFVAIQRQDNKMWAIPGGFVDNGEDVALTSGREFMEEALGMGTSADLMSAESKDSLAALFSSGTIVARIYCEDPRNTDNAWVETTCVNFHDESGRHAARLKLQGGDDAEHARWMMVHGGLNLFASHRTLLQHVTSALNAYF</sequence>
<dbReference type="InterPro" id="IPR057366">
    <property type="entry name" value="TRPM-like"/>
</dbReference>
<feature type="binding site" evidence="26">
    <location>
        <position position="850"/>
    </location>
    <ligand>
        <name>Mg(2+)</name>
        <dbReference type="ChEBI" id="CHEBI:18420"/>
        <label>4</label>
    </ligand>
</feature>
<feature type="binding site" evidence="17 24">
    <location>
        <position position="1460"/>
    </location>
    <ligand>
        <name>Mg(2+)</name>
        <dbReference type="ChEBI" id="CHEBI:18420"/>
        <label>7</label>
    </ligand>
</feature>
<dbReference type="PDB" id="8SRJ">
    <property type="method" value="EM"/>
    <property type="resolution" value="3.74 A"/>
    <property type="chains" value="A/B/C/D=1-1214"/>
</dbReference>
<dbReference type="SMR" id="F2UB89"/>
<feature type="binding site" evidence="17 19">
    <location>
        <position position="872"/>
    </location>
    <ligand>
        <name>Mg(2+)</name>
        <dbReference type="ChEBI" id="CHEBI:18420"/>
        <label>3</label>
    </ligand>
</feature>
<dbReference type="OMA" id="CCKNESK"/>
<feature type="binding site" evidence="22">
    <location>
        <position position="1389"/>
    </location>
    <ligand>
        <name>Mg(2+)</name>
        <dbReference type="ChEBI" id="CHEBI:18420"/>
        <label>8</label>
    </ligand>
</feature>
<dbReference type="PDB" id="8SR8">
    <property type="method" value="EM"/>
    <property type="resolution" value="2.77 A"/>
    <property type="chains" value="A/B/C/D=1-1494"/>
</dbReference>
<feature type="binding site" evidence="22">
    <location>
        <position position="1114"/>
    </location>
    <ligand>
        <name>Mg(2+)</name>
        <dbReference type="ChEBI" id="CHEBI:18420"/>
        <label>5</label>
    </ligand>
</feature>
<keyword evidence="16" id="KW-1185">Reference proteome</keyword>
<dbReference type="EMDB" id="EMD-40725"/>
<dbReference type="PDB" id="8SRK">
    <property type="method" value="EM"/>
    <property type="resolution" value="4.14 A"/>
    <property type="chains" value="A/B/C/D=1-1214"/>
</dbReference>
<dbReference type="EMDB" id="EMD-40732"/>
<dbReference type="InParanoid" id="F2UB89"/>
<feature type="binding site" evidence="22">
    <location>
        <position position="1459"/>
    </location>
    <ligand>
        <name>Mg(2+)</name>
        <dbReference type="ChEBI" id="CHEBI:18420"/>
        <label>8</label>
    </ligand>
</feature>
<evidence type="ECO:0007829" key="25">
    <source>
        <dbReference type="PDB" id="8SRG"/>
    </source>
</evidence>
<dbReference type="FunCoup" id="F2UB89">
    <property type="interactions" value="230"/>
</dbReference>
<dbReference type="PDB" id="8SR9">
    <property type="method" value="EM"/>
    <property type="resolution" value="3.05 A"/>
    <property type="chains" value="A/B/C/D=1-1494"/>
</dbReference>
<keyword evidence="4" id="KW-1003">Cell membrane</keyword>
<feature type="binding site" evidence="21">
    <location>
        <position position="1386"/>
    </location>
    <ligand>
        <name>Ca(2+)</name>
        <dbReference type="ChEBI" id="CHEBI:29108"/>
        <label>6</label>
    </ligand>
</feature>
<evidence type="ECO:0007829" key="22">
    <source>
        <dbReference type="PDB" id="8SRD"/>
    </source>
</evidence>
<feature type="binding site" evidence="21">
    <location>
        <position position="1390"/>
    </location>
    <ligand>
        <name>Ca(2+)</name>
        <dbReference type="ChEBI" id="CHEBI:29108"/>
        <label>5</label>
    </ligand>
</feature>
<evidence type="ECO:0007829" key="19">
    <source>
        <dbReference type="PDB" id="8SR9"/>
    </source>
</evidence>
<dbReference type="KEGG" id="sre:PTSG_05449"/>
<feature type="binding site" evidence="25">
    <location>
        <position position="1460"/>
    </location>
    <ligand>
        <name>Mg(2+)</name>
        <dbReference type="ChEBI" id="CHEBI:18420"/>
        <label>11</label>
    </ligand>
</feature>
<dbReference type="PDB" id="8SRG">
    <property type="method" value="EM"/>
    <property type="resolution" value="3.03 A"/>
    <property type="chains" value="A/B/C/D=1-1494"/>
</dbReference>
<feature type="transmembrane region" description="Helical" evidence="13">
    <location>
        <begin position="735"/>
        <end position="753"/>
    </location>
</feature>
<feature type="binding site" evidence="21">
    <location>
        <position position="1460"/>
    </location>
    <ligand>
        <name>Ca(2+)</name>
        <dbReference type="ChEBI" id="CHEBI:29108"/>
        <label>5</label>
    </ligand>
</feature>
<feature type="binding site" evidence="19">
    <location>
        <position position="621"/>
    </location>
    <ligand>
        <name>Mg(2+)</name>
        <dbReference type="ChEBI" id="CHEBI:18420"/>
        <label>1</label>
    </ligand>
</feature>
<feature type="binding site" evidence="21">
    <location>
        <position position="1390"/>
    </location>
    <ligand>
        <name>Ca(2+)</name>
        <dbReference type="ChEBI" id="CHEBI:29108"/>
        <label>6</label>
    </ligand>
</feature>
<dbReference type="EMDB" id="EMD-40728"/>
<keyword evidence="17 24" id="KW-0547">Nucleotide-binding</keyword>
<dbReference type="EMDB" id="EMD-40731"/>
<dbReference type="Pfam" id="PF18139">
    <property type="entry name" value="LSDAT_euk"/>
    <property type="match status" value="1"/>
</dbReference>
<dbReference type="EMDB" id="EMD-40730"/>
<evidence type="ECO:0000256" key="12">
    <source>
        <dbReference type="ARBA" id="ARBA00023303"/>
    </source>
</evidence>
<feature type="binding site" evidence="20 21">
    <location>
        <position position="850"/>
    </location>
    <ligand>
        <name>Ca(2+)</name>
        <dbReference type="ChEBI" id="CHEBI:29108"/>
        <label>3</label>
    </ligand>
</feature>
<evidence type="ECO:0000256" key="6">
    <source>
        <dbReference type="ARBA" id="ARBA00022673"/>
    </source>
</evidence>
<feature type="binding site" evidence="23 24">
    <location>
        <position position="1390"/>
    </location>
    <ligand>
        <name>Mg(2+)</name>
        <dbReference type="ChEBI" id="CHEBI:18420"/>
        <label>9</label>
    </ligand>
</feature>
<dbReference type="SUPFAM" id="SSF55811">
    <property type="entry name" value="Nudix"/>
    <property type="match status" value="1"/>
</dbReference>
<dbReference type="PDB" id="8SRB">
    <property type="method" value="EM"/>
    <property type="resolution" value="2.82 A"/>
    <property type="chains" value="A/B/C/D=1-1494"/>
</dbReference>
<evidence type="ECO:0000256" key="1">
    <source>
        <dbReference type="ARBA" id="ARBA00004651"/>
    </source>
</evidence>
<dbReference type="PDB" id="8SRC">
    <property type="method" value="EM"/>
    <property type="resolution" value="2.92 A"/>
    <property type="chains" value="A/B/C/D=1-1494"/>
</dbReference>
<feature type="binding site" evidence="19">
    <location>
        <position position="623"/>
    </location>
    <ligand>
        <name>Mg(2+)</name>
        <dbReference type="ChEBI" id="CHEBI:18420"/>
        <label>1</label>
    </ligand>
</feature>
<feature type="binding site" evidence="25">
    <location>
        <position position="1390"/>
    </location>
    <ligand>
        <name>Mg(2+)</name>
        <dbReference type="ChEBI" id="CHEBI:18420"/>
        <label>11</label>
    </ligand>
</feature>
<dbReference type="GeneID" id="16073895"/>
<feature type="binding site" evidence="17 24">
    <location>
        <position position="1370"/>
    </location>
    <ligand>
        <name>Mg(2+)</name>
        <dbReference type="ChEBI" id="CHEBI:18420"/>
        <label>7</label>
    </ligand>
</feature>
<dbReference type="EMBL" id="GL832967">
    <property type="protein sequence ID" value="EGD73755.1"/>
    <property type="molecule type" value="Genomic_DNA"/>
</dbReference>
<dbReference type="InterPro" id="IPR015797">
    <property type="entry name" value="NUDIX_hydrolase-like_dom_sf"/>
</dbReference>
<feature type="binding site" evidence="27">
    <location>
        <position position="621"/>
    </location>
    <ligand>
        <name>Ca(2+)</name>
        <dbReference type="ChEBI" id="CHEBI:29108"/>
        <label>1</label>
    </ligand>
</feature>
<evidence type="ECO:0007829" key="20">
    <source>
        <dbReference type="PDB" id="8SRA"/>
    </source>
</evidence>
<dbReference type="PANTHER" id="PTHR13800">
    <property type="entry name" value="TRANSIENT RECEPTOR POTENTIAL CATION CHANNEL, SUBFAMILY M, MEMBER 6"/>
    <property type="match status" value="1"/>
</dbReference>
<keyword evidence="9 13" id="KW-1133">Transmembrane helix</keyword>
<feature type="binding site" evidence="17 23">
    <location>
        <position position="621"/>
    </location>
    <ligand>
        <name>Mg(2+)</name>
        <dbReference type="ChEBI" id="CHEBI:18420"/>
        <label>2</label>
    </ligand>
</feature>
<dbReference type="PDB" id="8SRI">
    <property type="method" value="EM"/>
    <property type="resolution" value="2.73 A"/>
    <property type="chains" value="A/B/C/D=1-1494"/>
</dbReference>
<dbReference type="EMDB" id="EMD-40721"/>
<comment type="subcellular location">
    <subcellularLocation>
        <location evidence="1">Cell membrane</location>
        <topology evidence="1">Multi-pass membrane protein</topology>
    </subcellularLocation>
</comment>
<name>F2UB89_SALR5</name>
<evidence type="ECO:0007829" key="21">
    <source>
        <dbReference type="PDB" id="8SRC"/>
    </source>
</evidence>